<keyword evidence="4" id="KW-0813">Transport</keyword>
<feature type="transmembrane region" description="Helical" evidence="13">
    <location>
        <begin position="421"/>
        <end position="443"/>
    </location>
</feature>
<keyword evidence="7" id="KW-0653">Protein transport</keyword>
<keyword evidence="8 13" id="KW-1133">Transmembrane helix</keyword>
<protein>
    <recommendedName>
        <fullName evidence="3">Membrane protein insertase YidC</fullName>
    </recommendedName>
    <alternativeName>
        <fullName evidence="12">Foldase YidC</fullName>
    </alternativeName>
    <alternativeName>
        <fullName evidence="11">Membrane integrase YidC</fullName>
    </alternativeName>
</protein>
<evidence type="ECO:0000256" key="1">
    <source>
        <dbReference type="ARBA" id="ARBA00004651"/>
    </source>
</evidence>
<keyword evidence="9 13" id="KW-0472">Membrane</keyword>
<comment type="similarity">
    <text evidence="2">Belongs to the OXA1/ALB3/YidC family. Type 1 subfamily.</text>
</comment>
<dbReference type="InterPro" id="IPR028055">
    <property type="entry name" value="YidC/Oxa/ALB_C"/>
</dbReference>
<dbReference type="GO" id="GO:0015031">
    <property type="term" value="P:protein transport"/>
    <property type="evidence" value="ECO:0007669"/>
    <property type="project" value="UniProtKB-KW"/>
</dbReference>
<keyword evidence="6 13" id="KW-0812">Transmembrane</keyword>
<evidence type="ECO:0000256" key="2">
    <source>
        <dbReference type="ARBA" id="ARBA00010527"/>
    </source>
</evidence>
<evidence type="ECO:0000313" key="15">
    <source>
        <dbReference type="EMBL" id="SVB78097.1"/>
    </source>
</evidence>
<evidence type="ECO:0000256" key="7">
    <source>
        <dbReference type="ARBA" id="ARBA00022927"/>
    </source>
</evidence>
<evidence type="ECO:0000256" key="10">
    <source>
        <dbReference type="ARBA" id="ARBA00023186"/>
    </source>
</evidence>
<gene>
    <name evidence="15" type="ORF">METZ01_LOCUS230951</name>
</gene>
<evidence type="ECO:0000259" key="14">
    <source>
        <dbReference type="Pfam" id="PF02096"/>
    </source>
</evidence>
<dbReference type="Gene3D" id="2.70.98.90">
    <property type="match status" value="1"/>
</dbReference>
<evidence type="ECO:0000256" key="4">
    <source>
        <dbReference type="ARBA" id="ARBA00022448"/>
    </source>
</evidence>
<feature type="transmembrane region" description="Helical" evidence="13">
    <location>
        <begin position="258"/>
        <end position="276"/>
    </location>
</feature>
<evidence type="ECO:0000256" key="11">
    <source>
        <dbReference type="ARBA" id="ARBA00033245"/>
    </source>
</evidence>
<reference evidence="15" key="1">
    <citation type="submission" date="2018-05" db="EMBL/GenBank/DDBJ databases">
        <authorList>
            <person name="Lanie J.A."/>
            <person name="Ng W.-L."/>
            <person name="Kazmierczak K.M."/>
            <person name="Andrzejewski T.M."/>
            <person name="Davidsen T.M."/>
            <person name="Wayne K.J."/>
            <person name="Tettelin H."/>
            <person name="Glass J.I."/>
            <person name="Rusch D."/>
            <person name="Podicherti R."/>
            <person name="Tsui H.-C.T."/>
            <person name="Winkler M.E."/>
        </authorList>
    </citation>
    <scope>NUCLEOTIDE SEQUENCE</scope>
</reference>
<dbReference type="PANTHER" id="PTHR12428:SF65">
    <property type="entry name" value="CYTOCHROME C OXIDASE ASSEMBLY PROTEIN COX18, MITOCHONDRIAL"/>
    <property type="match status" value="1"/>
</dbReference>
<dbReference type="GO" id="GO:0051205">
    <property type="term" value="P:protein insertion into membrane"/>
    <property type="evidence" value="ECO:0007669"/>
    <property type="project" value="TreeGrafter"/>
</dbReference>
<dbReference type="InterPro" id="IPR001708">
    <property type="entry name" value="YidC/ALB3/OXA1/COX18"/>
</dbReference>
<feature type="domain" description="Membrane insertase YidC/Oxa/ALB C-terminal" evidence="14">
    <location>
        <begin position="258"/>
        <end position="453"/>
    </location>
</feature>
<evidence type="ECO:0000256" key="12">
    <source>
        <dbReference type="ARBA" id="ARBA00033342"/>
    </source>
</evidence>
<dbReference type="GO" id="GO:0032977">
    <property type="term" value="F:membrane insertase activity"/>
    <property type="evidence" value="ECO:0007669"/>
    <property type="project" value="InterPro"/>
</dbReference>
<dbReference type="InterPro" id="IPR038221">
    <property type="entry name" value="YidC_periplasmic_sf"/>
</dbReference>
<dbReference type="NCBIfam" id="TIGR03592">
    <property type="entry name" value="yidC_oxa1_cterm"/>
    <property type="match status" value="1"/>
</dbReference>
<dbReference type="GO" id="GO:0005886">
    <property type="term" value="C:plasma membrane"/>
    <property type="evidence" value="ECO:0007669"/>
    <property type="project" value="UniProtKB-SubCell"/>
</dbReference>
<dbReference type="EMBL" id="UINC01057197">
    <property type="protein sequence ID" value="SVB78097.1"/>
    <property type="molecule type" value="Genomic_DNA"/>
</dbReference>
<dbReference type="PRINTS" id="PR00701">
    <property type="entry name" value="60KDINNERMP"/>
</dbReference>
<evidence type="ECO:0000256" key="3">
    <source>
        <dbReference type="ARBA" id="ARBA00015325"/>
    </source>
</evidence>
<dbReference type="Pfam" id="PF02096">
    <property type="entry name" value="60KD_IMP"/>
    <property type="match status" value="1"/>
</dbReference>
<proteinExistence type="inferred from homology"/>
<keyword evidence="5" id="KW-1003">Cell membrane</keyword>
<feature type="non-terminal residue" evidence="15">
    <location>
        <position position="1"/>
    </location>
</feature>
<dbReference type="PANTHER" id="PTHR12428">
    <property type="entry name" value="OXA1"/>
    <property type="match status" value="1"/>
</dbReference>
<evidence type="ECO:0000256" key="8">
    <source>
        <dbReference type="ARBA" id="ARBA00022989"/>
    </source>
</evidence>
<organism evidence="15">
    <name type="scientific">marine metagenome</name>
    <dbReference type="NCBI Taxonomy" id="408172"/>
    <lineage>
        <taxon>unclassified sequences</taxon>
        <taxon>metagenomes</taxon>
        <taxon>ecological metagenomes</taxon>
    </lineage>
</organism>
<keyword evidence="10" id="KW-0143">Chaperone</keyword>
<accession>A0A382GTT0</accession>
<feature type="transmembrane region" description="Helical" evidence="13">
    <location>
        <begin position="375"/>
        <end position="400"/>
    </location>
</feature>
<comment type="subcellular location">
    <subcellularLocation>
        <location evidence="1">Cell membrane</location>
        <topology evidence="1">Multi-pass membrane protein</topology>
    </subcellularLocation>
</comment>
<dbReference type="CDD" id="cd20070">
    <property type="entry name" value="5TM_YidC_Alb3"/>
    <property type="match status" value="1"/>
</dbReference>
<name>A0A382GTT0_9ZZZZ</name>
<dbReference type="AlphaFoldDB" id="A0A382GTT0"/>
<sequence length="469" mass="52227">FEAESAFPSGWMICSPTCGSDSARKVDFLDRKSTTGFFRPVVLDDPAATRLLQQLRYTAELERSIGGVTVLFRSESNPAGYALTQRYTFSNSDRRVQVAFELPDGGAIELANSFTFIPEQLPGLASFYGSVRPIRIAGGEQISLATDGPKDAKFELNSGEWSGIRSRFWTWLASPLGSGVQLDIANVATNQPRVVFAPAVDGGLRMEIYAGPVESLALNAVDPELKAMLFAALWDWLRALCFGLLILLGWFGQLIGSYGFAIILLSLSVKILIWPLTHFADRLQRDVNRTQSLLKPQLDEIKANFKGEDAHKRTLAVYREHGVHPLYTLKSLAGFLIQIPVFIAAFDMLGENFALNGTDFLWIMDLAKPDRWLSLPWAIPFFGGHLNLLPLLMTALTLMAAWLQWDDSLSADFQHQQALRLYLMAGIFFVLLYTFPAGMVLYWTASNLFHLIKAQALPIIARLRRTAVV</sequence>
<dbReference type="InterPro" id="IPR047196">
    <property type="entry name" value="YidC_ALB_C"/>
</dbReference>
<evidence type="ECO:0000256" key="5">
    <source>
        <dbReference type="ARBA" id="ARBA00022475"/>
    </source>
</evidence>
<evidence type="ECO:0000256" key="13">
    <source>
        <dbReference type="SAM" id="Phobius"/>
    </source>
</evidence>
<evidence type="ECO:0000256" key="9">
    <source>
        <dbReference type="ARBA" id="ARBA00023136"/>
    </source>
</evidence>
<evidence type="ECO:0000256" key="6">
    <source>
        <dbReference type="ARBA" id="ARBA00022692"/>
    </source>
</evidence>